<dbReference type="EMBL" id="CP032630">
    <property type="protein sequence ID" value="AYF97443.1"/>
    <property type="molecule type" value="Genomic_DNA"/>
</dbReference>
<dbReference type="Proteomes" id="UP000278886">
    <property type="component" value="Chromosome"/>
</dbReference>
<dbReference type="InterPro" id="IPR004360">
    <property type="entry name" value="Glyas_Fos-R_dOase_dom"/>
</dbReference>
<dbReference type="SUPFAM" id="SSF54593">
    <property type="entry name" value="Glyoxalase/Bleomycin resistance protein/Dihydroxybiphenyl dioxygenase"/>
    <property type="match status" value="1"/>
</dbReference>
<dbReference type="Gene3D" id="3.10.180.10">
    <property type="entry name" value="2,3-Dihydroxybiphenyl 1,2-Dioxygenase, domain 1"/>
    <property type="match status" value="1"/>
</dbReference>
<dbReference type="PANTHER" id="PTHR36437:SF2">
    <property type="entry name" value="GLYOXALASE_BLEOMYCIN RESISTANCE PROTEIN_DIOXYGENASE"/>
    <property type="match status" value="1"/>
</dbReference>
<dbReference type="KEGG" id="lyd:D7I47_03705"/>
<keyword evidence="3" id="KW-1185">Reference proteome</keyword>
<dbReference type="PANTHER" id="PTHR36437">
    <property type="entry name" value="GLYOXALASE/BLEOMYCIN RESISTANCE PROTEIN/DIOXYGENASE"/>
    <property type="match status" value="1"/>
</dbReference>
<evidence type="ECO:0000313" key="3">
    <source>
        <dbReference type="Proteomes" id="UP000278886"/>
    </source>
</evidence>
<name>A0A387B4V4_9MICO</name>
<dbReference type="InterPro" id="IPR037523">
    <property type="entry name" value="VOC_core"/>
</dbReference>
<sequence length="133" mass="14296">MTIRIQHSYIAFDDAEAALVFYRDVVGFEVTRDVDMGGGMRWITLAPAGSEVSVVLTPVGAGESDADRETLADLLAKGVLAGLVLSTDDLDGDFERIAASGADIVQEPMDQPWGVRDAAFRDPAGNQLRLTQR</sequence>
<dbReference type="AlphaFoldDB" id="A0A387B4V4"/>
<evidence type="ECO:0000313" key="2">
    <source>
        <dbReference type="EMBL" id="AYF97443.1"/>
    </source>
</evidence>
<dbReference type="OrthoDB" id="9794917at2"/>
<dbReference type="RefSeq" id="WP_120761794.1">
    <property type="nucleotide sequence ID" value="NZ_CP032630.1"/>
</dbReference>
<dbReference type="InterPro" id="IPR029068">
    <property type="entry name" value="Glyas_Bleomycin-R_OHBP_Dase"/>
</dbReference>
<reference evidence="3" key="1">
    <citation type="submission" date="2018-09" db="EMBL/GenBank/DDBJ databases">
        <title>Genome sequencing of strain 2DFWR-13.</title>
        <authorList>
            <person name="Heo J."/>
            <person name="Kim S.-J."/>
            <person name="Kwon S.-W."/>
        </authorList>
    </citation>
    <scope>NUCLEOTIDE SEQUENCE [LARGE SCALE GENOMIC DNA]</scope>
    <source>
        <strain evidence="3">2DFWR-13</strain>
    </source>
</reference>
<protein>
    <submittedName>
        <fullName evidence="2">VOC family protein</fullName>
    </submittedName>
</protein>
<feature type="domain" description="VOC" evidence="1">
    <location>
        <begin position="4"/>
        <end position="133"/>
    </location>
</feature>
<dbReference type="PROSITE" id="PS51819">
    <property type="entry name" value="VOC"/>
    <property type="match status" value="1"/>
</dbReference>
<evidence type="ECO:0000259" key="1">
    <source>
        <dbReference type="PROSITE" id="PS51819"/>
    </source>
</evidence>
<dbReference type="Pfam" id="PF00903">
    <property type="entry name" value="Glyoxalase"/>
    <property type="match status" value="1"/>
</dbReference>
<organism evidence="2 3">
    <name type="scientific">Protaetiibacter intestinalis</name>
    <dbReference type="NCBI Taxonomy" id="2419774"/>
    <lineage>
        <taxon>Bacteria</taxon>
        <taxon>Bacillati</taxon>
        <taxon>Actinomycetota</taxon>
        <taxon>Actinomycetes</taxon>
        <taxon>Micrococcales</taxon>
        <taxon>Microbacteriaceae</taxon>
        <taxon>Protaetiibacter</taxon>
    </lineage>
</organism>
<proteinExistence type="predicted"/>
<gene>
    <name evidence="2" type="ORF">D7I47_03705</name>
</gene>
<accession>A0A387B4V4</accession>